<dbReference type="InterPro" id="IPR004709">
    <property type="entry name" value="NaH_exchanger"/>
</dbReference>
<feature type="domain" description="Cation/H+ exchanger transmembrane" evidence="15">
    <location>
        <begin position="31"/>
        <end position="442"/>
    </location>
</feature>
<feature type="transmembrane region" description="Helical" evidence="14">
    <location>
        <begin position="84"/>
        <end position="101"/>
    </location>
</feature>
<dbReference type="GO" id="GO:0090333">
    <property type="term" value="P:regulation of stomatal closure"/>
    <property type="evidence" value="ECO:0007669"/>
    <property type="project" value="TreeGrafter"/>
</dbReference>
<keyword evidence="7" id="KW-0915">Sodium</keyword>
<gene>
    <name evidence="16" type="ORF">SAY87_003408</name>
</gene>
<dbReference type="Proteomes" id="UP001345219">
    <property type="component" value="Chromosome 3"/>
</dbReference>
<comment type="catalytic activity">
    <reaction evidence="12">
        <text>K(+)(in) + H(+)(out) = K(+)(out) + H(+)(in)</text>
        <dbReference type="Rhea" id="RHEA:29467"/>
        <dbReference type="ChEBI" id="CHEBI:15378"/>
        <dbReference type="ChEBI" id="CHEBI:29103"/>
    </reaction>
</comment>
<evidence type="ECO:0000256" key="11">
    <source>
        <dbReference type="ARBA" id="ARBA00047524"/>
    </source>
</evidence>
<evidence type="ECO:0000256" key="14">
    <source>
        <dbReference type="SAM" id="Phobius"/>
    </source>
</evidence>
<evidence type="ECO:0000256" key="13">
    <source>
        <dbReference type="RuleBase" id="RU003722"/>
    </source>
</evidence>
<feature type="transmembrane region" description="Helical" evidence="14">
    <location>
        <begin position="384"/>
        <end position="405"/>
    </location>
</feature>
<keyword evidence="10 13" id="KW-0739">Sodium transport</keyword>
<keyword evidence="3" id="KW-0633">Potassium transport</keyword>
<evidence type="ECO:0000256" key="5">
    <source>
        <dbReference type="ARBA" id="ARBA00022958"/>
    </source>
</evidence>
<proteinExistence type="inferred from homology"/>
<dbReference type="GO" id="GO:0051453">
    <property type="term" value="P:regulation of intracellular pH"/>
    <property type="evidence" value="ECO:0007669"/>
    <property type="project" value="TreeGrafter"/>
</dbReference>
<evidence type="ECO:0000256" key="9">
    <source>
        <dbReference type="ARBA" id="ARBA00023136"/>
    </source>
</evidence>
<keyword evidence="6 14" id="KW-1133">Transmembrane helix</keyword>
<feature type="transmembrane region" description="Helical" evidence="14">
    <location>
        <begin position="417"/>
        <end position="437"/>
    </location>
</feature>
<evidence type="ECO:0000256" key="6">
    <source>
        <dbReference type="ARBA" id="ARBA00022989"/>
    </source>
</evidence>
<keyword evidence="4 13" id="KW-0812">Transmembrane</keyword>
<evidence type="ECO:0000259" key="15">
    <source>
        <dbReference type="Pfam" id="PF00999"/>
    </source>
</evidence>
<evidence type="ECO:0000256" key="1">
    <source>
        <dbReference type="ARBA" id="ARBA00004141"/>
    </source>
</evidence>
<evidence type="ECO:0000256" key="7">
    <source>
        <dbReference type="ARBA" id="ARBA00023053"/>
    </source>
</evidence>
<dbReference type="InterPro" id="IPR006153">
    <property type="entry name" value="Cation/H_exchanger_TM"/>
</dbReference>
<comment type="similarity">
    <text evidence="13">Belongs to the monovalent cation:proton antiporter 1 (CPA1) transporter (TC 2.A.36) family.</text>
</comment>
<evidence type="ECO:0000256" key="8">
    <source>
        <dbReference type="ARBA" id="ARBA00023065"/>
    </source>
</evidence>
<evidence type="ECO:0000256" key="3">
    <source>
        <dbReference type="ARBA" id="ARBA00022538"/>
    </source>
</evidence>
<dbReference type="Gene3D" id="6.10.140.1330">
    <property type="match status" value="1"/>
</dbReference>
<dbReference type="NCBIfam" id="TIGR00840">
    <property type="entry name" value="b_cpa1"/>
    <property type="match status" value="1"/>
</dbReference>
<keyword evidence="13" id="KW-0050">Antiport</keyword>
<evidence type="ECO:0000256" key="2">
    <source>
        <dbReference type="ARBA" id="ARBA00022448"/>
    </source>
</evidence>
<feature type="transmembrane region" description="Helical" evidence="14">
    <location>
        <begin position="304"/>
        <end position="323"/>
    </location>
</feature>
<organism evidence="16 17">
    <name type="scientific">Trapa incisa</name>
    <dbReference type="NCBI Taxonomy" id="236973"/>
    <lineage>
        <taxon>Eukaryota</taxon>
        <taxon>Viridiplantae</taxon>
        <taxon>Streptophyta</taxon>
        <taxon>Embryophyta</taxon>
        <taxon>Tracheophyta</taxon>
        <taxon>Spermatophyta</taxon>
        <taxon>Magnoliopsida</taxon>
        <taxon>eudicotyledons</taxon>
        <taxon>Gunneridae</taxon>
        <taxon>Pentapetalae</taxon>
        <taxon>rosids</taxon>
        <taxon>malvids</taxon>
        <taxon>Myrtales</taxon>
        <taxon>Lythraceae</taxon>
        <taxon>Trapa</taxon>
    </lineage>
</organism>
<dbReference type="GO" id="GO:0015385">
    <property type="term" value="F:sodium:proton antiporter activity"/>
    <property type="evidence" value="ECO:0007669"/>
    <property type="project" value="InterPro"/>
</dbReference>
<accession>A0AAN7KKU1</accession>
<comment type="caution">
    <text evidence="16">The sequence shown here is derived from an EMBL/GenBank/DDBJ whole genome shotgun (WGS) entry which is preliminary data.</text>
</comment>
<feature type="transmembrane region" description="Helical" evidence="14">
    <location>
        <begin position="218"/>
        <end position="240"/>
    </location>
</feature>
<keyword evidence="17" id="KW-1185">Reference proteome</keyword>
<dbReference type="GO" id="GO:0015386">
    <property type="term" value="F:potassium:proton antiporter activity"/>
    <property type="evidence" value="ECO:0007669"/>
    <property type="project" value="TreeGrafter"/>
</dbReference>
<evidence type="ECO:0000256" key="12">
    <source>
        <dbReference type="ARBA" id="ARBA00047912"/>
    </source>
</evidence>
<keyword evidence="5" id="KW-0630">Potassium</keyword>
<dbReference type="PRINTS" id="PR01084">
    <property type="entry name" value="NAHEXCHNGR"/>
</dbReference>
<evidence type="ECO:0000256" key="10">
    <source>
        <dbReference type="ARBA" id="ARBA00023201"/>
    </source>
</evidence>
<comment type="subcellular location">
    <subcellularLocation>
        <location evidence="1">Membrane</location>
        <topology evidence="1">Multi-pass membrane protein</topology>
    </subcellularLocation>
</comment>
<keyword evidence="2 13" id="KW-0813">Transport</keyword>
<feature type="transmembrane region" description="Helical" evidence="14">
    <location>
        <begin position="343"/>
        <end position="363"/>
    </location>
</feature>
<sequence>MAAPLGAVVSKVHMLSTSDHASVVSLNLFVALLCACIVIGHLLEENRWMNESITALLIGLCTGVVILLTTGMKSSHLLVFSEDLFFIYLLPPIIFNAGFQVKKKRFFQNFITIMLFGAIGTLISCAIITLGVSQIFKRLDVGSLDIGDYLAIGAIFAATDSVCTLQILNQDETPLLYSLVFGEGVVNDATSVVLFNAIQSFDISNINHRIALQFVGSFSYLFISSTMLGVLAGLLSAYIIKKLYFGRHSTDREVALMMLMAYLSYMLAELFYLSGILTVFFCGIVMSHYTWHNVTESSRVTTKHAFATLSFVAEIFIFVYVGMDALDIEKWRFVSDSPGTSVAVSSVFLVLVLAGRAAFVFPLSFISNLMKKTQNEKISFREQVIIWWAGLMRGAVSMALAYNKFTSSGHTHLRGNALMITSTITVVLFSTMVFGLMTKPLIRLLLPHQKQATSSVSSDQMSSSIFYGPRSPKSATLPLLGPPQVSDGELDNLHVIQSRGLRALLTTPVHTVHYYWRWFDDSFMRPVFGGRGFVPFAPGSPTDRSLHGGAR</sequence>
<comment type="catalytic activity">
    <reaction evidence="11">
        <text>Na(+)(in) + H(+)(out) = Na(+)(out) + H(+)(in)</text>
        <dbReference type="Rhea" id="RHEA:29419"/>
        <dbReference type="ChEBI" id="CHEBI:15378"/>
        <dbReference type="ChEBI" id="CHEBI:29101"/>
    </reaction>
</comment>
<evidence type="ECO:0000256" key="4">
    <source>
        <dbReference type="ARBA" id="ARBA00022692"/>
    </source>
</evidence>
<evidence type="ECO:0000313" key="17">
    <source>
        <dbReference type="Proteomes" id="UP001345219"/>
    </source>
</evidence>
<protein>
    <recommendedName>
        <fullName evidence="13">Sodium/hydrogen exchanger</fullName>
    </recommendedName>
</protein>
<keyword evidence="8 13" id="KW-0406">Ion transport</keyword>
<dbReference type="AlphaFoldDB" id="A0AAN7KKU1"/>
<name>A0AAN7KKU1_9MYRT</name>
<dbReference type="GO" id="GO:0098719">
    <property type="term" value="P:sodium ion import across plasma membrane"/>
    <property type="evidence" value="ECO:0007669"/>
    <property type="project" value="TreeGrafter"/>
</dbReference>
<dbReference type="PANTHER" id="PTHR10110">
    <property type="entry name" value="SODIUM/HYDROGEN EXCHANGER"/>
    <property type="match status" value="1"/>
</dbReference>
<dbReference type="PANTHER" id="PTHR10110:SF117">
    <property type="entry name" value="SODIUM_HYDROGEN EXCHANGER 2"/>
    <property type="match status" value="1"/>
</dbReference>
<dbReference type="GO" id="GO:0005886">
    <property type="term" value="C:plasma membrane"/>
    <property type="evidence" value="ECO:0007669"/>
    <property type="project" value="TreeGrafter"/>
</dbReference>
<dbReference type="Pfam" id="PF00999">
    <property type="entry name" value="Na_H_Exchanger"/>
    <property type="match status" value="1"/>
</dbReference>
<dbReference type="InterPro" id="IPR018422">
    <property type="entry name" value="Cation/H_exchanger_CPA1"/>
</dbReference>
<feature type="transmembrane region" description="Helical" evidence="14">
    <location>
        <begin position="20"/>
        <end position="43"/>
    </location>
</feature>
<evidence type="ECO:0000313" key="16">
    <source>
        <dbReference type="EMBL" id="KAK4768267.1"/>
    </source>
</evidence>
<feature type="transmembrane region" description="Helical" evidence="14">
    <location>
        <begin position="55"/>
        <end position="72"/>
    </location>
</feature>
<dbReference type="EMBL" id="JAXIOK010000006">
    <property type="protein sequence ID" value="KAK4768267.1"/>
    <property type="molecule type" value="Genomic_DNA"/>
</dbReference>
<keyword evidence="9 14" id="KW-0472">Membrane</keyword>
<feature type="transmembrane region" description="Helical" evidence="14">
    <location>
        <begin position="113"/>
        <end position="136"/>
    </location>
</feature>
<reference evidence="16 17" key="1">
    <citation type="journal article" date="2023" name="Hortic Res">
        <title>Pangenome of water caltrop reveals structural variations and asymmetric subgenome divergence after allopolyploidization.</title>
        <authorList>
            <person name="Zhang X."/>
            <person name="Chen Y."/>
            <person name="Wang L."/>
            <person name="Yuan Y."/>
            <person name="Fang M."/>
            <person name="Shi L."/>
            <person name="Lu R."/>
            <person name="Comes H.P."/>
            <person name="Ma Y."/>
            <person name="Chen Y."/>
            <person name="Huang G."/>
            <person name="Zhou Y."/>
            <person name="Zheng Z."/>
            <person name="Qiu Y."/>
        </authorList>
    </citation>
    <scope>NUCLEOTIDE SEQUENCE [LARGE SCALE GENOMIC DNA]</scope>
    <source>
        <tissue evidence="16">Roots</tissue>
    </source>
</reference>